<organism evidence="4 5">
    <name type="scientific">Clonostachys byssicola</name>
    <dbReference type="NCBI Taxonomy" id="160290"/>
    <lineage>
        <taxon>Eukaryota</taxon>
        <taxon>Fungi</taxon>
        <taxon>Dikarya</taxon>
        <taxon>Ascomycota</taxon>
        <taxon>Pezizomycotina</taxon>
        <taxon>Sordariomycetes</taxon>
        <taxon>Hypocreomycetidae</taxon>
        <taxon>Hypocreales</taxon>
        <taxon>Bionectriaceae</taxon>
        <taxon>Clonostachys</taxon>
    </lineage>
</organism>
<dbReference type="PANTHER" id="PTHR37534:SF7">
    <property type="entry name" value="TRANSCRIPTIONAL ACTIVATOR PROTEIN UGA3"/>
    <property type="match status" value="1"/>
</dbReference>
<reference evidence="4" key="1">
    <citation type="submission" date="2021-10" db="EMBL/GenBank/DDBJ databases">
        <authorList>
            <person name="Piombo E."/>
        </authorList>
    </citation>
    <scope>NUCLEOTIDE SEQUENCE</scope>
</reference>
<feature type="compositionally biased region" description="Polar residues" evidence="3">
    <location>
        <begin position="1"/>
        <end position="12"/>
    </location>
</feature>
<comment type="subcellular location">
    <subcellularLocation>
        <location evidence="1">Nucleus</location>
    </subcellularLocation>
</comment>
<dbReference type="InterPro" id="IPR021858">
    <property type="entry name" value="Fun_TF"/>
</dbReference>
<feature type="non-terminal residue" evidence="4">
    <location>
        <position position="1"/>
    </location>
</feature>
<gene>
    <name evidence="4" type="ORF">CBYS24578_00002240</name>
</gene>
<dbReference type="Proteomes" id="UP000754883">
    <property type="component" value="Unassembled WGS sequence"/>
</dbReference>
<comment type="caution">
    <text evidence="4">The sequence shown here is derived from an EMBL/GenBank/DDBJ whole genome shotgun (WGS) entry which is preliminary data.</text>
</comment>
<dbReference type="GO" id="GO:0003700">
    <property type="term" value="F:DNA-binding transcription factor activity"/>
    <property type="evidence" value="ECO:0007669"/>
    <property type="project" value="TreeGrafter"/>
</dbReference>
<dbReference type="EMBL" id="CABFNO020001553">
    <property type="protein sequence ID" value="CAG9999037.1"/>
    <property type="molecule type" value="Genomic_DNA"/>
</dbReference>
<sequence length="654" mass="73270">SPDPALSSTVTSPLLRPDGTPDIFHNGFPPQGMVPIPNTGAIPMNCHLPSKEKVETSPMIGPLALIRSPFYDCLETFGTFPTQYIARPPEGFVNGYIKFAWGKDSQPGVITAKVLPNGETVPLNLSPPIKSSTTPPMPAIHYYAALTPLATNVGVKIETSPSPTNMGDLSPIGMDYSGTSTPSLDSQGSSPISSTSVIHYQDGPQMLPPQFGYEAKVDDRMDRRFWQFYIKNWCPGRSVLKKTNLWLKDFGSMHACEGVRAAMQSLAGVYIYDYVPSEKIIKRVNFLFAVAENRMTELLNDPEAAGDEHKAQELITITTLLSMQDIVLTERRALKPERPRWLLGFLEAENALQRIDPGTRFWNPDNIQLDSLRIAQSIMVGRAVILAQPMTPLISPHELDPQKESSRFGWLLYGTEKEMYEIHGGCGFSKKLLHVVSQITYCAARLQQEPESPITPMTIKFLLNELQDMRQWSSESRSWDMAKKGYQTIVWVQQQPDGFTINTSADMTDVTAETWRIAVIVYLQCRGLRLPRNHPDVIANLDSLARCIRIMPTSGSNFTAQAPLFPVFLLGLLATVPMHKEVSQKWFSSVVRTPVRSSVPPLFLVLQRIWTWIDCDLPLDNNKNTPDSVSARDHWWEKLVSLVREKEPETLCLT</sequence>
<evidence type="ECO:0000256" key="1">
    <source>
        <dbReference type="ARBA" id="ARBA00004123"/>
    </source>
</evidence>
<keyword evidence="2" id="KW-0539">Nucleus</keyword>
<accession>A0A9N9UPY6</accession>
<keyword evidence="5" id="KW-1185">Reference proteome</keyword>
<evidence type="ECO:0000313" key="4">
    <source>
        <dbReference type="EMBL" id="CAG9999037.1"/>
    </source>
</evidence>
<dbReference type="GO" id="GO:0045944">
    <property type="term" value="P:positive regulation of transcription by RNA polymerase II"/>
    <property type="evidence" value="ECO:0007669"/>
    <property type="project" value="TreeGrafter"/>
</dbReference>
<evidence type="ECO:0000313" key="5">
    <source>
        <dbReference type="Proteomes" id="UP000754883"/>
    </source>
</evidence>
<dbReference type="OrthoDB" id="3597252at2759"/>
<feature type="region of interest" description="Disordered" evidence="3">
    <location>
        <begin position="1"/>
        <end position="22"/>
    </location>
</feature>
<name>A0A9N9UPY6_9HYPO</name>
<dbReference type="GO" id="GO:0000976">
    <property type="term" value="F:transcription cis-regulatory region binding"/>
    <property type="evidence" value="ECO:0007669"/>
    <property type="project" value="TreeGrafter"/>
</dbReference>
<evidence type="ECO:0000256" key="3">
    <source>
        <dbReference type="SAM" id="MobiDB-lite"/>
    </source>
</evidence>
<protein>
    <recommendedName>
        <fullName evidence="6">Transcription factor domain-containing protein</fullName>
    </recommendedName>
</protein>
<dbReference type="Pfam" id="PF11951">
    <property type="entry name" value="Fungal_trans_2"/>
    <property type="match status" value="1"/>
</dbReference>
<dbReference type="AlphaFoldDB" id="A0A9N9UPY6"/>
<proteinExistence type="predicted"/>
<dbReference type="GO" id="GO:0005634">
    <property type="term" value="C:nucleus"/>
    <property type="evidence" value="ECO:0007669"/>
    <property type="project" value="UniProtKB-SubCell"/>
</dbReference>
<dbReference type="PANTHER" id="PTHR37534">
    <property type="entry name" value="TRANSCRIPTIONAL ACTIVATOR PROTEIN UGA3"/>
    <property type="match status" value="1"/>
</dbReference>
<evidence type="ECO:0000256" key="2">
    <source>
        <dbReference type="ARBA" id="ARBA00023242"/>
    </source>
</evidence>
<evidence type="ECO:0008006" key="6">
    <source>
        <dbReference type="Google" id="ProtNLM"/>
    </source>
</evidence>